<reference evidence="3 4" key="1">
    <citation type="submission" date="2021-03" db="EMBL/GenBank/DDBJ databases">
        <title>Succinivibrio sp. nov. isolated from feces of cow.</title>
        <authorList>
            <person name="Choi J.-Y."/>
        </authorList>
    </citation>
    <scope>NUCLEOTIDE SEQUENCE [LARGE SCALE GENOMIC DNA]</scope>
    <source>
        <strain evidence="3 4">AGMB01872</strain>
    </source>
</reference>
<sequence length="480" mass="54246">MKKKTKNNRLFTVLKIAGICLSVSLNASYAKEKDFVFVIDKSIKKSVFNPHPMKDDLVLPLPCGSEKYNIVFRKIYTNDLSDSDMTNGYTFFDGSEDPLNAAIQSKRKCNVRGNFSDSKGNFFYLSKYELTKGQYEAIVLNKCKSTPSVKDAVAMSNISIDEARNVAKIYSDFLQKSDKTPKVQNEKAYASLPYECYWSFAQRGGLSVNKNSLEDDTRLADPSKTVKDYAWGYGPDSSNGKVQVIGMKLPSDLGLFDMLGNVQEYMDEPFQATVQGDLLAQKGGSTVRGGSILTPFSLMTNSLRTEKKRYTNGNPTKAEDTGMRLMLNVSVTLDRETLKKLESDVIKKNASRKTMIKQDDEQKNTSNLAFSVKENAFDANKKQKDTDNYRYISPYKAAVYIGQFKKVCGFVYQVKVKNNQGYLNFGGRYPNQKFVVYINKMYKYGNIYDYSGKKVCVTGTIKSYRSMPEIINPYTLELQN</sequence>
<evidence type="ECO:0000313" key="4">
    <source>
        <dbReference type="Proteomes" id="UP000731465"/>
    </source>
</evidence>
<protein>
    <submittedName>
        <fullName evidence="3">SUMF1/EgtB/PvdO family nonheme iron enzyme</fullName>
    </submittedName>
</protein>
<feature type="chain" id="PRO_5046309874" evidence="1">
    <location>
        <begin position="31"/>
        <end position="480"/>
    </location>
</feature>
<dbReference type="InterPro" id="IPR016187">
    <property type="entry name" value="CTDL_fold"/>
</dbReference>
<name>A0ABS7DEJ3_9GAMM</name>
<accession>A0ABS7DEJ3</accession>
<dbReference type="InterPro" id="IPR005532">
    <property type="entry name" value="SUMF_dom"/>
</dbReference>
<keyword evidence="4" id="KW-1185">Reference proteome</keyword>
<dbReference type="Proteomes" id="UP000731465">
    <property type="component" value="Unassembled WGS sequence"/>
</dbReference>
<dbReference type="SUPFAM" id="SSF56436">
    <property type="entry name" value="C-type lectin-like"/>
    <property type="match status" value="1"/>
</dbReference>
<evidence type="ECO:0000313" key="3">
    <source>
        <dbReference type="EMBL" id="MBW7569459.1"/>
    </source>
</evidence>
<keyword evidence="1" id="KW-0732">Signal</keyword>
<gene>
    <name evidence="3" type="ORF">J5V48_00925</name>
</gene>
<dbReference type="Pfam" id="PF03781">
    <property type="entry name" value="FGE-sulfatase"/>
    <property type="match status" value="1"/>
</dbReference>
<feature type="signal peptide" evidence="1">
    <location>
        <begin position="1"/>
        <end position="30"/>
    </location>
</feature>
<dbReference type="InterPro" id="IPR042095">
    <property type="entry name" value="SUMF_sf"/>
</dbReference>
<evidence type="ECO:0000259" key="2">
    <source>
        <dbReference type="Pfam" id="PF03781"/>
    </source>
</evidence>
<dbReference type="RefSeq" id="WP_219935997.1">
    <property type="nucleotide sequence ID" value="NZ_JAGFNY010000001.1"/>
</dbReference>
<proteinExistence type="predicted"/>
<feature type="domain" description="Sulfatase-modifying factor enzyme-like" evidence="2">
    <location>
        <begin position="120"/>
        <end position="325"/>
    </location>
</feature>
<comment type="caution">
    <text evidence="3">The sequence shown here is derived from an EMBL/GenBank/DDBJ whole genome shotgun (WGS) entry which is preliminary data.</text>
</comment>
<organism evidence="3 4">
    <name type="scientific">Succinivibrio faecicola</name>
    <dbReference type="NCBI Taxonomy" id="2820300"/>
    <lineage>
        <taxon>Bacteria</taxon>
        <taxon>Pseudomonadati</taxon>
        <taxon>Pseudomonadota</taxon>
        <taxon>Gammaproteobacteria</taxon>
        <taxon>Aeromonadales</taxon>
        <taxon>Succinivibrionaceae</taxon>
        <taxon>Succinivibrio</taxon>
    </lineage>
</organism>
<dbReference type="Gene3D" id="3.90.1580.10">
    <property type="entry name" value="paralog of FGE (formylglycine-generating enzyme)"/>
    <property type="match status" value="1"/>
</dbReference>
<evidence type="ECO:0000256" key="1">
    <source>
        <dbReference type="SAM" id="SignalP"/>
    </source>
</evidence>
<dbReference type="EMBL" id="JAGFNY010000001">
    <property type="protein sequence ID" value="MBW7569459.1"/>
    <property type="molecule type" value="Genomic_DNA"/>
</dbReference>